<dbReference type="RefSeq" id="WP_127709297.1">
    <property type="nucleotide sequence ID" value="NZ_SACO01000007.1"/>
</dbReference>
<dbReference type="EMBL" id="SACO01000007">
    <property type="protein sequence ID" value="RVU04623.1"/>
    <property type="molecule type" value="Genomic_DNA"/>
</dbReference>
<dbReference type="AlphaFoldDB" id="A0A437N3Y0"/>
<feature type="region of interest" description="Disordered" evidence="1">
    <location>
        <begin position="121"/>
        <end position="149"/>
    </location>
</feature>
<dbReference type="InterPro" id="IPR007948">
    <property type="entry name" value="DUF736"/>
</dbReference>
<keyword evidence="3" id="KW-1185">Reference proteome</keyword>
<dbReference type="Proteomes" id="UP000282837">
    <property type="component" value="Unassembled WGS sequence"/>
</dbReference>
<evidence type="ECO:0000256" key="1">
    <source>
        <dbReference type="SAM" id="MobiDB-lite"/>
    </source>
</evidence>
<reference evidence="2 3" key="1">
    <citation type="submission" date="2019-01" db="EMBL/GenBank/DDBJ databases">
        <authorList>
            <person name="Chen W.-M."/>
        </authorList>
    </citation>
    <scope>NUCLEOTIDE SEQUENCE [LARGE SCALE GENOMIC DNA]</scope>
    <source>
        <strain evidence="2 3">FSY-9</strain>
    </source>
</reference>
<evidence type="ECO:0000313" key="3">
    <source>
        <dbReference type="Proteomes" id="UP000282837"/>
    </source>
</evidence>
<dbReference type="OrthoDB" id="7408907at2"/>
<comment type="caution">
    <text evidence="2">The sequence shown here is derived from an EMBL/GenBank/DDBJ whole genome shotgun (WGS) entry which is preliminary data.</text>
</comment>
<organism evidence="2 3">
    <name type="scientific">Novosphingobium umbonatum</name>
    <dbReference type="NCBI Taxonomy" id="1908524"/>
    <lineage>
        <taxon>Bacteria</taxon>
        <taxon>Pseudomonadati</taxon>
        <taxon>Pseudomonadota</taxon>
        <taxon>Alphaproteobacteria</taxon>
        <taxon>Sphingomonadales</taxon>
        <taxon>Sphingomonadaceae</taxon>
        <taxon>Novosphingobium</taxon>
    </lineage>
</organism>
<gene>
    <name evidence="2" type="ORF">EOE18_10670</name>
</gene>
<name>A0A437N3Y0_9SPHN</name>
<accession>A0A437N3Y0</accession>
<protein>
    <submittedName>
        <fullName evidence="2">DUF736 domain-containing protein</fullName>
    </submittedName>
</protein>
<evidence type="ECO:0000313" key="2">
    <source>
        <dbReference type="EMBL" id="RVU04623.1"/>
    </source>
</evidence>
<proteinExistence type="predicted"/>
<dbReference type="Pfam" id="PF05284">
    <property type="entry name" value="DUF736"/>
    <property type="match status" value="1"/>
</dbReference>
<sequence>MNIGELKLNGAGVYMGKIQTATLDLVVGLRPVNSSNAAAPKYDVMVRAKNGQFIPVGGLWEKTANNGGGTFLQGQIDDPSFEAPLSIALFAQADGALNIAWSRPRRRAEAGFADTAVMGAANDGFGAGEDDRREASPFGDLEPGLAKAA</sequence>